<comment type="similarity">
    <text evidence="3">Belongs to the peptidase M50B family.</text>
</comment>
<dbReference type="AlphaFoldDB" id="A0A346XVE7"/>
<proteinExistence type="inferred from homology"/>
<evidence type="ECO:0000256" key="8">
    <source>
        <dbReference type="ARBA" id="ARBA00022833"/>
    </source>
</evidence>
<comment type="subcellular location">
    <subcellularLocation>
        <location evidence="2">Membrane</location>
        <topology evidence="2">Multi-pass membrane protein</topology>
    </subcellularLocation>
</comment>
<dbReference type="PANTHER" id="PTHR39188:SF3">
    <property type="entry name" value="STAGE IV SPORULATION PROTEIN FB"/>
    <property type="match status" value="1"/>
</dbReference>
<dbReference type="GO" id="GO:0006508">
    <property type="term" value="P:proteolysis"/>
    <property type="evidence" value="ECO:0007669"/>
    <property type="project" value="UniProtKB-KW"/>
</dbReference>
<gene>
    <name evidence="14" type="ORF">DVS28_a1501</name>
</gene>
<name>A0A346XVE7_9ACTN</name>
<keyword evidence="15" id="KW-1185">Reference proteome</keyword>
<dbReference type="GO" id="GO:0008237">
    <property type="term" value="F:metallopeptidase activity"/>
    <property type="evidence" value="ECO:0007669"/>
    <property type="project" value="UniProtKB-KW"/>
</dbReference>
<dbReference type="Proteomes" id="UP000264006">
    <property type="component" value="Chromosome"/>
</dbReference>
<dbReference type="Pfam" id="PF02163">
    <property type="entry name" value="Peptidase_M50"/>
    <property type="match status" value="1"/>
</dbReference>
<sequence length="422" mass="45332">MRGLTFRIGSIPVRVDASFWIIMGLFGLQRAAYSGGLDIVLALEWVAMVFAGILWHELGHAVAFRSFGREPQVTLYAMGGLTSAEGRLTPGRRLVSTLAGPGVGLALGAIAYVGMQAGLLGLDRLEGRSFGQIMRLSFGASLATDQLPELLFLDLLFINIGWGILNLVPLYPLDGGQSLEALLDLVKVKAAARITSIVSILIAAFGGYWAATNGQFFLLLIAFFLGLQNVRRLGALRDPAPVDHNAPSAGPAGHAVSPQLQRTLAMAEQALGQGRNDEAVEMVAQEYQLRPGRPAAQALAAVLARTRRFDDLERLAEQDHERLGPAALSTIAAALVAGGRYERALQAAEGGWNTDPDGHWQHAVTAAAARAGLRDIDGAVRWLYMATDRGWTDQRRLEADPVFAEVRSDPRLGDIIARMGVQ</sequence>
<keyword evidence="7" id="KW-0378">Hydrolase</keyword>
<keyword evidence="6" id="KW-0479">Metal-binding</keyword>
<dbReference type="Gene3D" id="1.25.40.10">
    <property type="entry name" value="Tetratricopeptide repeat domain"/>
    <property type="match status" value="1"/>
</dbReference>
<dbReference type="InterPro" id="IPR011990">
    <property type="entry name" value="TPR-like_helical_dom_sf"/>
</dbReference>
<evidence type="ECO:0000256" key="9">
    <source>
        <dbReference type="ARBA" id="ARBA00022989"/>
    </source>
</evidence>
<evidence type="ECO:0000256" key="6">
    <source>
        <dbReference type="ARBA" id="ARBA00022723"/>
    </source>
</evidence>
<keyword evidence="11 12" id="KW-0472">Membrane</keyword>
<feature type="transmembrane region" description="Helical" evidence="12">
    <location>
        <begin position="94"/>
        <end position="115"/>
    </location>
</feature>
<evidence type="ECO:0000313" key="14">
    <source>
        <dbReference type="EMBL" id="AXV06194.1"/>
    </source>
</evidence>
<keyword evidence="9 12" id="KW-1133">Transmembrane helix</keyword>
<reference evidence="14 15" key="1">
    <citation type="submission" date="2018-09" db="EMBL/GenBank/DDBJ databases">
        <title>Complete genome sequence of Euzebya sp. DY32-46 isolated from seawater of Pacific Ocean.</title>
        <authorList>
            <person name="Xu L."/>
            <person name="Wu Y.-H."/>
            <person name="Xu X.-W."/>
        </authorList>
    </citation>
    <scope>NUCLEOTIDE SEQUENCE [LARGE SCALE GENOMIC DNA]</scope>
    <source>
        <strain evidence="14 15">DY32-46</strain>
    </source>
</reference>
<dbReference type="PANTHER" id="PTHR39188">
    <property type="entry name" value="MEMBRANE-ASSOCIATED ZINC METALLOPROTEASE M50B"/>
    <property type="match status" value="1"/>
</dbReference>
<dbReference type="GO" id="GO:0046872">
    <property type="term" value="F:metal ion binding"/>
    <property type="evidence" value="ECO:0007669"/>
    <property type="project" value="UniProtKB-KW"/>
</dbReference>
<keyword evidence="5 12" id="KW-0812">Transmembrane</keyword>
<feature type="transmembrane region" description="Helical" evidence="12">
    <location>
        <begin position="39"/>
        <end position="56"/>
    </location>
</feature>
<evidence type="ECO:0000256" key="7">
    <source>
        <dbReference type="ARBA" id="ARBA00022801"/>
    </source>
</evidence>
<accession>A0A346XVE7</accession>
<organism evidence="14 15">
    <name type="scientific">Euzebya pacifica</name>
    <dbReference type="NCBI Taxonomy" id="1608957"/>
    <lineage>
        <taxon>Bacteria</taxon>
        <taxon>Bacillati</taxon>
        <taxon>Actinomycetota</taxon>
        <taxon>Nitriliruptoria</taxon>
        <taxon>Euzebyales</taxon>
    </lineage>
</organism>
<evidence type="ECO:0000259" key="13">
    <source>
        <dbReference type="Pfam" id="PF02163"/>
    </source>
</evidence>
<dbReference type="SUPFAM" id="SSF48452">
    <property type="entry name" value="TPR-like"/>
    <property type="match status" value="1"/>
</dbReference>
<dbReference type="KEGG" id="euz:DVS28_a1501"/>
<keyword evidence="10 14" id="KW-0482">Metalloprotease</keyword>
<evidence type="ECO:0000256" key="1">
    <source>
        <dbReference type="ARBA" id="ARBA00001947"/>
    </source>
</evidence>
<dbReference type="EMBL" id="CP031165">
    <property type="protein sequence ID" value="AXV06194.1"/>
    <property type="molecule type" value="Genomic_DNA"/>
</dbReference>
<evidence type="ECO:0000256" key="5">
    <source>
        <dbReference type="ARBA" id="ARBA00022692"/>
    </source>
</evidence>
<evidence type="ECO:0000256" key="11">
    <source>
        <dbReference type="ARBA" id="ARBA00023136"/>
    </source>
</evidence>
<evidence type="ECO:0000256" key="4">
    <source>
        <dbReference type="ARBA" id="ARBA00022670"/>
    </source>
</evidence>
<dbReference type="GO" id="GO:0016020">
    <property type="term" value="C:membrane"/>
    <property type="evidence" value="ECO:0007669"/>
    <property type="project" value="UniProtKB-SubCell"/>
</dbReference>
<feature type="domain" description="Peptidase M50" evidence="13">
    <location>
        <begin position="47"/>
        <end position="199"/>
    </location>
</feature>
<comment type="cofactor">
    <cofactor evidence="1">
        <name>Zn(2+)</name>
        <dbReference type="ChEBI" id="CHEBI:29105"/>
    </cofactor>
</comment>
<evidence type="ECO:0000256" key="10">
    <source>
        <dbReference type="ARBA" id="ARBA00023049"/>
    </source>
</evidence>
<evidence type="ECO:0000256" key="3">
    <source>
        <dbReference type="ARBA" id="ARBA00007931"/>
    </source>
</evidence>
<feature type="transmembrane region" description="Helical" evidence="12">
    <location>
        <begin position="191"/>
        <end position="210"/>
    </location>
</feature>
<dbReference type="RefSeq" id="WP_164710108.1">
    <property type="nucleotide sequence ID" value="NZ_CP031165.1"/>
</dbReference>
<evidence type="ECO:0000313" key="15">
    <source>
        <dbReference type="Proteomes" id="UP000264006"/>
    </source>
</evidence>
<keyword evidence="8" id="KW-0862">Zinc</keyword>
<evidence type="ECO:0000256" key="2">
    <source>
        <dbReference type="ARBA" id="ARBA00004141"/>
    </source>
</evidence>
<dbReference type="InterPro" id="IPR008915">
    <property type="entry name" value="Peptidase_M50"/>
</dbReference>
<keyword evidence="4 14" id="KW-0645">Protease</keyword>
<protein>
    <submittedName>
        <fullName evidence="14">Zinc metalloprotease</fullName>
    </submittedName>
</protein>
<evidence type="ECO:0000256" key="12">
    <source>
        <dbReference type="SAM" id="Phobius"/>
    </source>
</evidence>